<dbReference type="RefSeq" id="WP_208845836.1">
    <property type="nucleotide sequence ID" value="NZ_JAGGDJ010000001.1"/>
</dbReference>
<evidence type="ECO:0000259" key="2">
    <source>
        <dbReference type="Pfam" id="PF00535"/>
    </source>
</evidence>
<keyword evidence="4" id="KW-1185">Reference proteome</keyword>
<dbReference type="InterPro" id="IPR029044">
    <property type="entry name" value="Nucleotide-diphossugar_trans"/>
</dbReference>
<dbReference type="Pfam" id="PF00535">
    <property type="entry name" value="Glycos_transf_2"/>
    <property type="match status" value="1"/>
</dbReference>
<accession>A0ABS3W3J2</accession>
<dbReference type="PANTHER" id="PTHR22916">
    <property type="entry name" value="GLYCOSYLTRANSFERASE"/>
    <property type="match status" value="1"/>
</dbReference>
<dbReference type="Proteomes" id="UP000670947">
    <property type="component" value="Unassembled WGS sequence"/>
</dbReference>
<dbReference type="InterPro" id="IPR001173">
    <property type="entry name" value="Glyco_trans_2-like"/>
</dbReference>
<reference evidence="3 4" key="1">
    <citation type="submission" date="2021-03" db="EMBL/GenBank/DDBJ databases">
        <title>Paenibacillus artemisicola MWE-103 whole genome sequence.</title>
        <authorList>
            <person name="Ham Y.J."/>
        </authorList>
    </citation>
    <scope>NUCLEOTIDE SEQUENCE [LARGE SCALE GENOMIC DNA]</scope>
    <source>
        <strain evidence="3 4">MWE-103</strain>
    </source>
</reference>
<feature type="domain" description="Glycosyltransferase 2-like" evidence="2">
    <location>
        <begin position="7"/>
        <end position="122"/>
    </location>
</feature>
<proteinExistence type="inferred from homology"/>
<gene>
    <name evidence="3" type="ORF">I8J29_01615</name>
</gene>
<dbReference type="SUPFAM" id="SSF53448">
    <property type="entry name" value="Nucleotide-diphospho-sugar transferases"/>
    <property type="match status" value="1"/>
</dbReference>
<evidence type="ECO:0000313" key="4">
    <source>
        <dbReference type="Proteomes" id="UP000670947"/>
    </source>
</evidence>
<protein>
    <submittedName>
        <fullName evidence="3">Glycosyltransferase family 2 protein</fullName>
    </submittedName>
</protein>
<comment type="similarity">
    <text evidence="1">Belongs to the glycosyltransferase 2 family.</text>
</comment>
<name>A0ABS3W3J2_9BACL</name>
<dbReference type="Gene3D" id="3.90.550.10">
    <property type="entry name" value="Spore Coat Polysaccharide Biosynthesis Protein SpsA, Chain A"/>
    <property type="match status" value="1"/>
</dbReference>
<dbReference type="PANTHER" id="PTHR22916:SF3">
    <property type="entry name" value="UDP-GLCNAC:BETAGAL BETA-1,3-N-ACETYLGLUCOSAMINYLTRANSFERASE-LIKE PROTEIN 1"/>
    <property type="match status" value="1"/>
</dbReference>
<dbReference type="EMBL" id="JAGGDJ010000001">
    <property type="protein sequence ID" value="MBO7742875.1"/>
    <property type="molecule type" value="Genomic_DNA"/>
</dbReference>
<organism evidence="3 4">
    <name type="scientific">Paenibacillus artemisiicola</name>
    <dbReference type="NCBI Taxonomy" id="1172618"/>
    <lineage>
        <taxon>Bacteria</taxon>
        <taxon>Bacillati</taxon>
        <taxon>Bacillota</taxon>
        <taxon>Bacilli</taxon>
        <taxon>Bacillales</taxon>
        <taxon>Paenibacillaceae</taxon>
        <taxon>Paenibacillus</taxon>
    </lineage>
</organism>
<comment type="caution">
    <text evidence="3">The sequence shown here is derived from an EMBL/GenBank/DDBJ whole genome shotgun (WGS) entry which is preliminary data.</text>
</comment>
<evidence type="ECO:0000313" key="3">
    <source>
        <dbReference type="EMBL" id="MBO7742875.1"/>
    </source>
</evidence>
<dbReference type="CDD" id="cd00761">
    <property type="entry name" value="Glyco_tranf_GTA_type"/>
    <property type="match status" value="1"/>
</dbReference>
<evidence type="ECO:0000256" key="1">
    <source>
        <dbReference type="ARBA" id="ARBA00006739"/>
    </source>
</evidence>
<sequence length="287" mass="32166">MENPLVSVVIPAYNRPHTLRIALDSALGQTHANLEVVICDDSSNDGVQEMIGDYLRADSRVRYYRNERNLFVGNWHKGFDLAKGDYINYLMDDDVFHPEKLERMLRFYRDFGDIALVTSYRQTINAAGQALPPLQATARLYGESRIMAGQALADYAMSRCLNVIGEPTTVLFRKADLADKFGVFGGKQYTLLNDMAAWLHLLGKGRAVYMPEALSYFRLHPNQNNQTLGRTAFAEWLDLAVAARANGFLRDDAAYRSALEAFLGRIRGSAAFGEDAARAGEILRELD</sequence>